<dbReference type="InterPro" id="IPR001965">
    <property type="entry name" value="Znf_PHD"/>
</dbReference>
<dbReference type="InterPro" id="IPR003347">
    <property type="entry name" value="JmjC_dom"/>
</dbReference>
<feature type="domain" description="JmjC" evidence="19">
    <location>
        <begin position="197"/>
        <end position="393"/>
    </location>
</feature>
<accession>A0A4P6XJN5</accession>
<evidence type="ECO:0000256" key="16">
    <source>
        <dbReference type="ARBA" id="ARBA00023242"/>
    </source>
</evidence>
<evidence type="ECO:0000256" key="4">
    <source>
        <dbReference type="ARBA" id="ARBA00008037"/>
    </source>
</evidence>
<reference evidence="21" key="1">
    <citation type="submission" date="2019-03" db="EMBL/GenBank/DDBJ databases">
        <title>Snf2 controls pulcherriminic acid biosynthesis and connects pigmentation and antifungal activity of the yeast Metschnikowia pulcherrima.</title>
        <authorList>
            <person name="Gore-Lloyd D."/>
            <person name="Sumann I."/>
            <person name="Brachmann A.O."/>
            <person name="Schneeberger K."/>
            <person name="Ortiz-Merino R.A."/>
            <person name="Moreno-Beltran M."/>
            <person name="Schlaefli M."/>
            <person name="Kirner P."/>
            <person name="Santos Kron A."/>
            <person name="Wolfe K.H."/>
            <person name="Piel J."/>
            <person name="Ahrens C.H."/>
            <person name="Henk D."/>
            <person name="Freimoser F.M."/>
        </authorList>
    </citation>
    <scope>NUCLEOTIDE SEQUENCE [LARGE SCALE GENOMIC DNA]</scope>
    <source>
        <strain evidence="21">APC 1.2</strain>
    </source>
</reference>
<organism evidence="20 21">
    <name type="scientific">Metschnikowia aff. pulcherrima</name>
    <dbReference type="NCBI Taxonomy" id="2163413"/>
    <lineage>
        <taxon>Eukaryota</taxon>
        <taxon>Fungi</taxon>
        <taxon>Dikarya</taxon>
        <taxon>Ascomycota</taxon>
        <taxon>Saccharomycotina</taxon>
        <taxon>Pichiomycetes</taxon>
        <taxon>Metschnikowiaceae</taxon>
        <taxon>Metschnikowia</taxon>
    </lineage>
</organism>
<dbReference type="EMBL" id="CP034456">
    <property type="protein sequence ID" value="QBM85861.1"/>
    <property type="molecule type" value="Genomic_DNA"/>
</dbReference>
<keyword evidence="9" id="KW-0862">Zinc</keyword>
<dbReference type="InterPro" id="IPR041667">
    <property type="entry name" value="Cupin_8"/>
</dbReference>
<dbReference type="SMART" id="SM00558">
    <property type="entry name" value="JmjC"/>
    <property type="match status" value="1"/>
</dbReference>
<comment type="function">
    <text evidence="2">Histone demethylase that specifically demethylates 'Lys-36' of histone H3, thereby playing a central role in histone code.</text>
</comment>
<dbReference type="GO" id="GO:0008270">
    <property type="term" value="F:zinc ion binding"/>
    <property type="evidence" value="ECO:0007669"/>
    <property type="project" value="UniProtKB-KW"/>
</dbReference>
<evidence type="ECO:0000256" key="6">
    <source>
        <dbReference type="ARBA" id="ARBA00015153"/>
    </source>
</evidence>
<keyword evidence="21" id="KW-1185">Reference proteome</keyword>
<evidence type="ECO:0000256" key="9">
    <source>
        <dbReference type="ARBA" id="ARBA00022833"/>
    </source>
</evidence>
<evidence type="ECO:0000256" key="10">
    <source>
        <dbReference type="ARBA" id="ARBA00022853"/>
    </source>
</evidence>
<keyword evidence="11" id="KW-0223">Dioxygenase</keyword>
<dbReference type="EC" id="1.14.11.27" evidence="5"/>
<keyword evidence="13" id="KW-0408">Iron</keyword>
<evidence type="ECO:0000256" key="7">
    <source>
        <dbReference type="ARBA" id="ARBA00022723"/>
    </source>
</evidence>
<dbReference type="CDD" id="cd15517">
    <property type="entry name" value="PHD_TCF19_like"/>
    <property type="match status" value="1"/>
</dbReference>
<comment type="similarity">
    <text evidence="4">Belongs to the JHDM1 histone demethylase family.</text>
</comment>
<evidence type="ECO:0000313" key="21">
    <source>
        <dbReference type="Proteomes" id="UP000292447"/>
    </source>
</evidence>
<evidence type="ECO:0000259" key="19">
    <source>
        <dbReference type="PROSITE" id="PS51184"/>
    </source>
</evidence>
<dbReference type="AlphaFoldDB" id="A0A4P6XJN5"/>
<keyword evidence="12" id="KW-0560">Oxidoreductase</keyword>
<keyword evidence="8" id="KW-0863">Zinc-finger</keyword>
<evidence type="ECO:0000256" key="1">
    <source>
        <dbReference type="ARBA" id="ARBA00001954"/>
    </source>
</evidence>
<comment type="catalytic activity">
    <reaction evidence="18">
        <text>N(6),N(6)-dimethyl-L-lysyl(36)-[histone H3] + 2 2-oxoglutarate + 2 O2 = L-lysyl(36)-[histone H3] + 2 formaldehyde + 2 succinate + 2 CO2</text>
        <dbReference type="Rhea" id="RHEA:42032"/>
        <dbReference type="Rhea" id="RHEA-COMP:9785"/>
        <dbReference type="Rhea" id="RHEA-COMP:9787"/>
        <dbReference type="ChEBI" id="CHEBI:15379"/>
        <dbReference type="ChEBI" id="CHEBI:16526"/>
        <dbReference type="ChEBI" id="CHEBI:16810"/>
        <dbReference type="ChEBI" id="CHEBI:16842"/>
        <dbReference type="ChEBI" id="CHEBI:29969"/>
        <dbReference type="ChEBI" id="CHEBI:30031"/>
        <dbReference type="ChEBI" id="CHEBI:61976"/>
        <dbReference type="EC" id="1.14.11.27"/>
    </reaction>
</comment>
<dbReference type="Proteomes" id="UP000292447">
    <property type="component" value="Chromosome I"/>
</dbReference>
<gene>
    <name evidence="20" type="primary">MPUL0A04900</name>
    <name evidence="20" type="ORF">METSCH_A04900</name>
</gene>
<dbReference type="InterPro" id="IPR011011">
    <property type="entry name" value="Znf_FYVE_PHD"/>
</dbReference>
<dbReference type="SUPFAM" id="SSF57903">
    <property type="entry name" value="FYVE/PHD zinc finger"/>
    <property type="match status" value="1"/>
</dbReference>
<proteinExistence type="inferred from homology"/>
<keyword evidence="15" id="KW-0804">Transcription</keyword>
<dbReference type="GO" id="GO:0005634">
    <property type="term" value="C:nucleus"/>
    <property type="evidence" value="ECO:0007669"/>
    <property type="project" value="UniProtKB-SubCell"/>
</dbReference>
<evidence type="ECO:0000313" key="20">
    <source>
        <dbReference type="EMBL" id="QBM85861.1"/>
    </source>
</evidence>
<dbReference type="InterPro" id="IPR041070">
    <property type="entry name" value="JHD"/>
</dbReference>
<evidence type="ECO:0000256" key="15">
    <source>
        <dbReference type="ARBA" id="ARBA00023163"/>
    </source>
</evidence>
<dbReference type="Pfam" id="PF17811">
    <property type="entry name" value="JHD"/>
    <property type="match status" value="1"/>
</dbReference>
<evidence type="ECO:0000256" key="3">
    <source>
        <dbReference type="ARBA" id="ARBA00004123"/>
    </source>
</evidence>
<sequence length="569" mass="64327">MKPKNHDNCPVCNYNPLESANGPETQAQISWIRCDVCRQWYHSVCLKLTKSTLGLISLFHCPECEREHGPSHMKRQLKRARVKIDYVALDQGETFAVDKSVHPHVPSFLNFGPSVDLSTGGLLFVDVLSSSELTKEHVFATGLLKPVLVPHVTGESGLKLPVARDKITVEYISQKCGANASVEVMDVLSQQSETPSWSLAQWREYFYTPEAERDRIRNVISLEVSQTDELGSGFLRPKMVTDLDLVDKVWCDADGHDQKRPQVTVYCLMSVRGSYTDFHIDFSGTPVYYTVCHGTKTFLMYPPTDNNLALYESWCHEPQQNFTWFADYSKRVGGKKIRPANGFKISLKKGDLFIIPSGWIHSVYTPDDAVIIGGNYLTIRDLPMHTRIYELEKHTRVPSKYRFPMFNKVMWLASWYYYNHKAEFFADLGISVSPDLQLTKASRPGLCSMQSSSMKGLHKDEDVTKANQSNDDKILENVSSGAQGKHINLNIKLEILDSSVAIETVAPEKLASSDTSQARDVLLALIAHLTQHYEISKTQQIAKKSIPSRLIGRNVKEYIAKLESWRDSL</sequence>
<dbReference type="PROSITE" id="PS51184">
    <property type="entry name" value="JMJC"/>
    <property type="match status" value="1"/>
</dbReference>
<dbReference type="Gene3D" id="2.60.120.650">
    <property type="entry name" value="Cupin"/>
    <property type="match status" value="1"/>
</dbReference>
<evidence type="ECO:0000256" key="12">
    <source>
        <dbReference type="ARBA" id="ARBA00023002"/>
    </source>
</evidence>
<keyword evidence="7" id="KW-0479">Metal-binding</keyword>
<dbReference type="GO" id="GO:0140680">
    <property type="term" value="F:histone H3K36me/H3K36me2 demethylase activity"/>
    <property type="evidence" value="ECO:0007669"/>
    <property type="project" value="UniProtKB-EC"/>
</dbReference>
<protein>
    <recommendedName>
        <fullName evidence="6">JmjC domain-containing histone demethylation protein 1</fullName>
        <ecNumber evidence="5">1.14.11.27</ecNumber>
    </recommendedName>
    <alternativeName>
        <fullName evidence="17">[Histone-H3]-lysine-36 demethylase 1</fullName>
    </alternativeName>
</protein>
<dbReference type="PANTHER" id="PTHR23123">
    <property type="entry name" value="PHD/F-BOX CONTAINING PROTEIN"/>
    <property type="match status" value="1"/>
</dbReference>
<keyword evidence="10" id="KW-0156">Chromatin regulator</keyword>
<evidence type="ECO:0000256" key="2">
    <source>
        <dbReference type="ARBA" id="ARBA00003909"/>
    </source>
</evidence>
<keyword evidence="16" id="KW-0539">Nucleus</keyword>
<dbReference type="InterPro" id="IPR019786">
    <property type="entry name" value="Zinc_finger_PHD-type_CS"/>
</dbReference>
<dbReference type="SMART" id="SM00249">
    <property type="entry name" value="PHD"/>
    <property type="match status" value="1"/>
</dbReference>
<evidence type="ECO:0000256" key="17">
    <source>
        <dbReference type="ARBA" id="ARBA00031083"/>
    </source>
</evidence>
<dbReference type="InterPro" id="IPR050690">
    <property type="entry name" value="JHDM1_Histone_Demethylase"/>
</dbReference>
<evidence type="ECO:0000256" key="5">
    <source>
        <dbReference type="ARBA" id="ARBA00013246"/>
    </source>
</evidence>
<comment type="subcellular location">
    <subcellularLocation>
        <location evidence="3">Nucleus</location>
    </subcellularLocation>
</comment>
<comment type="cofactor">
    <cofactor evidence="1">
        <name>Fe(2+)</name>
        <dbReference type="ChEBI" id="CHEBI:29033"/>
    </cofactor>
</comment>
<evidence type="ECO:0000256" key="14">
    <source>
        <dbReference type="ARBA" id="ARBA00023015"/>
    </source>
</evidence>
<evidence type="ECO:0000256" key="18">
    <source>
        <dbReference type="ARBA" id="ARBA00047915"/>
    </source>
</evidence>
<dbReference type="Pfam" id="PF13621">
    <property type="entry name" value="Cupin_8"/>
    <property type="match status" value="1"/>
</dbReference>
<dbReference type="STRING" id="2163413.A0A4P6XJN5"/>
<evidence type="ECO:0000256" key="13">
    <source>
        <dbReference type="ARBA" id="ARBA00023004"/>
    </source>
</evidence>
<evidence type="ECO:0000256" key="11">
    <source>
        <dbReference type="ARBA" id="ARBA00022964"/>
    </source>
</evidence>
<keyword evidence="14" id="KW-0805">Transcription regulation</keyword>
<dbReference type="SUPFAM" id="SSF51197">
    <property type="entry name" value="Clavaminate synthase-like"/>
    <property type="match status" value="1"/>
</dbReference>
<name>A0A4P6XJN5_9ASCO</name>
<evidence type="ECO:0000256" key="8">
    <source>
        <dbReference type="ARBA" id="ARBA00022771"/>
    </source>
</evidence>
<dbReference type="PROSITE" id="PS01359">
    <property type="entry name" value="ZF_PHD_1"/>
    <property type="match status" value="1"/>
</dbReference>